<reference evidence="1 2" key="1">
    <citation type="submission" date="2024-04" db="EMBL/GenBank/DDBJ databases">
        <title>Okeanomitos corallinicola gen. &amp; sp. nov. (Nostocales, Cyanobacteria), a new toxic marine heterocyst-forming cyanobacterium from a coral reef.</title>
        <authorList>
            <person name="Li H."/>
            <person name="Li R."/>
            <person name="Kang J."/>
            <person name="Hii K.S."/>
            <person name="Mohamed H.F."/>
            <person name="Xu X."/>
            <person name="Luo Z."/>
        </authorList>
    </citation>
    <scope>NUCLEOTIDE SEQUENCE [LARGE SCALE GENOMIC DNA]</scope>
    <source>
        <strain evidence="1 2">TIOX110</strain>
    </source>
</reference>
<dbReference type="RefSeq" id="WP_353930332.1">
    <property type="nucleotide sequence ID" value="NZ_CP150886.1"/>
</dbReference>
<dbReference type="Proteomes" id="UP001483337">
    <property type="component" value="Chromosome"/>
</dbReference>
<evidence type="ECO:0000313" key="2">
    <source>
        <dbReference type="Proteomes" id="UP001483337"/>
    </source>
</evidence>
<accession>A0ABZ2UQ55</accession>
<organism evidence="1 2">
    <name type="scientific">Okeanomitos corallinicola TIOX110</name>
    <dbReference type="NCBI Taxonomy" id="3133117"/>
    <lineage>
        <taxon>Bacteria</taxon>
        <taxon>Bacillati</taxon>
        <taxon>Cyanobacteriota</taxon>
        <taxon>Cyanophyceae</taxon>
        <taxon>Nostocales</taxon>
        <taxon>Aphanizomenonaceae</taxon>
        <taxon>Okeanomitos</taxon>
    </lineage>
</organism>
<dbReference type="EMBL" id="CP150886">
    <property type="protein sequence ID" value="WZB87419.1"/>
    <property type="molecule type" value="Genomic_DNA"/>
</dbReference>
<protein>
    <submittedName>
        <fullName evidence="1">Uncharacterized protein</fullName>
    </submittedName>
</protein>
<proteinExistence type="predicted"/>
<keyword evidence="2" id="KW-1185">Reference proteome</keyword>
<evidence type="ECO:0000313" key="1">
    <source>
        <dbReference type="EMBL" id="WZB87419.1"/>
    </source>
</evidence>
<sequence>MTLYNKWEALANVHHSQEITYDQLYRGLLFNRCILQYHYLESNGESRVWYDIHHLIKGITTFQDNYNQLYPG</sequence>
<name>A0ABZ2UQ55_9CYAN</name>
<gene>
    <name evidence="1" type="ORF">WJM97_18900</name>
</gene>